<dbReference type="InterPro" id="IPR013977">
    <property type="entry name" value="GcvT_C"/>
</dbReference>
<feature type="domain" description="Aminomethyltransferase C-terminal" evidence="5">
    <location>
        <begin position="755"/>
        <end position="841"/>
    </location>
</feature>
<dbReference type="PANTHER" id="PTHR43757">
    <property type="entry name" value="AMINOMETHYLTRANSFERASE"/>
    <property type="match status" value="1"/>
</dbReference>
<dbReference type="InterPro" id="IPR036188">
    <property type="entry name" value="FAD/NAD-bd_sf"/>
</dbReference>
<dbReference type="Gene3D" id="3.50.50.60">
    <property type="entry name" value="FAD/NAD(P)-binding domain"/>
    <property type="match status" value="2"/>
</dbReference>
<dbReference type="Pfam" id="PF13510">
    <property type="entry name" value="Fer2_4"/>
    <property type="match status" value="1"/>
</dbReference>
<dbReference type="EMBL" id="JAGEOJ010000009">
    <property type="protein sequence ID" value="MBO2450083.1"/>
    <property type="molecule type" value="Genomic_DNA"/>
</dbReference>
<dbReference type="Gene3D" id="3.10.20.440">
    <property type="entry name" value="2Fe-2S iron-sulphur cluster binding domain, sarcosine oxidase, alpha subunit, N-terminal domain"/>
    <property type="match status" value="1"/>
</dbReference>
<feature type="domain" description="SoxA A3" evidence="6">
    <location>
        <begin position="381"/>
        <end position="457"/>
    </location>
</feature>
<comment type="similarity">
    <text evidence="1">Belongs to the GcvT family.</text>
</comment>
<dbReference type="RefSeq" id="WP_208257950.1">
    <property type="nucleotide sequence ID" value="NZ_JAGEOJ010000009.1"/>
</dbReference>
<dbReference type="InterPro" id="IPR027266">
    <property type="entry name" value="TrmE/GcvT-like"/>
</dbReference>
<evidence type="ECO:0000259" key="3">
    <source>
        <dbReference type="Pfam" id="PF01571"/>
    </source>
</evidence>
<dbReference type="InterPro" id="IPR023753">
    <property type="entry name" value="FAD/NAD-binding_dom"/>
</dbReference>
<dbReference type="Pfam" id="PF07992">
    <property type="entry name" value="Pyr_redox_2"/>
    <property type="match status" value="1"/>
</dbReference>
<feature type="domain" description="FAD/NAD(P)-binding" evidence="4">
    <location>
        <begin position="123"/>
        <end position="254"/>
    </location>
</feature>
<dbReference type="GO" id="GO:0016491">
    <property type="term" value="F:oxidoreductase activity"/>
    <property type="evidence" value="ECO:0007669"/>
    <property type="project" value="UniProtKB-KW"/>
</dbReference>
<keyword evidence="2" id="KW-0560">Oxidoreductase</keyword>
<evidence type="ECO:0000313" key="8">
    <source>
        <dbReference type="Proteomes" id="UP000669179"/>
    </source>
</evidence>
<dbReference type="InterPro" id="IPR041117">
    <property type="entry name" value="SoxA_A3"/>
</dbReference>
<dbReference type="InterPro" id="IPR006222">
    <property type="entry name" value="GCVT_N"/>
</dbReference>
<dbReference type="Gene3D" id="3.30.1360.120">
    <property type="entry name" value="Probable tRNA modification gtpase trme, domain 1"/>
    <property type="match status" value="1"/>
</dbReference>
<dbReference type="InterPro" id="IPR041854">
    <property type="entry name" value="BFD-like_2Fe2S-bd_dom_sf"/>
</dbReference>
<protein>
    <submittedName>
        <fullName evidence="7">(2Fe-2S)-binding protein</fullName>
    </submittedName>
</protein>
<feature type="domain" description="GCVT N-terminal" evidence="3">
    <location>
        <begin position="471"/>
        <end position="732"/>
    </location>
</feature>
<dbReference type="AlphaFoldDB" id="A0A939T514"/>
<dbReference type="InterPro" id="IPR028896">
    <property type="entry name" value="GcvT/YgfZ/DmdA"/>
</dbReference>
<comment type="caution">
    <text evidence="7">The sequence shown here is derived from an EMBL/GenBank/DDBJ whole genome shotgun (WGS) entry which is preliminary data.</text>
</comment>
<dbReference type="SUPFAM" id="SSF103025">
    <property type="entry name" value="Folate-binding domain"/>
    <property type="match status" value="1"/>
</dbReference>
<reference evidence="7" key="1">
    <citation type="submission" date="2021-03" db="EMBL/GenBank/DDBJ databases">
        <authorList>
            <person name="Kanchanasin P."/>
            <person name="Saeng-In P."/>
            <person name="Phongsopitanun W."/>
            <person name="Yuki M."/>
            <person name="Kudo T."/>
            <person name="Ohkuma M."/>
            <person name="Tanasupawat S."/>
        </authorList>
    </citation>
    <scope>NUCLEOTIDE SEQUENCE</scope>
    <source>
        <strain evidence="7">GKU 128</strain>
    </source>
</reference>
<dbReference type="PRINTS" id="PR00469">
    <property type="entry name" value="PNDRDTASEII"/>
</dbReference>
<dbReference type="PRINTS" id="PR00368">
    <property type="entry name" value="FADPNR"/>
</dbReference>
<evidence type="ECO:0000259" key="4">
    <source>
        <dbReference type="Pfam" id="PF07992"/>
    </source>
</evidence>
<evidence type="ECO:0000256" key="2">
    <source>
        <dbReference type="ARBA" id="ARBA00023002"/>
    </source>
</evidence>
<dbReference type="InterPro" id="IPR042204">
    <property type="entry name" value="2Fe-2S-bd_N"/>
</dbReference>
<proteinExistence type="inferred from homology"/>
<evidence type="ECO:0000259" key="6">
    <source>
        <dbReference type="Pfam" id="PF17806"/>
    </source>
</evidence>
<accession>A0A939T514</accession>
<name>A0A939T514_9ACTN</name>
<dbReference type="PANTHER" id="PTHR43757:SF2">
    <property type="entry name" value="AMINOMETHYLTRANSFERASE, MITOCHONDRIAL"/>
    <property type="match status" value="1"/>
</dbReference>
<gene>
    <name evidence="7" type="ORF">J4573_23475</name>
</gene>
<dbReference type="Pfam" id="PF01571">
    <property type="entry name" value="GCV_T"/>
    <property type="match status" value="1"/>
</dbReference>
<evidence type="ECO:0000313" key="7">
    <source>
        <dbReference type="EMBL" id="MBO2450083.1"/>
    </source>
</evidence>
<dbReference type="SUPFAM" id="SSF51905">
    <property type="entry name" value="FAD/NAD(P)-binding domain"/>
    <property type="match status" value="1"/>
</dbReference>
<dbReference type="SUPFAM" id="SSF101790">
    <property type="entry name" value="Aminomethyltransferase beta-barrel domain"/>
    <property type="match status" value="1"/>
</dbReference>
<keyword evidence="8" id="KW-1185">Reference proteome</keyword>
<dbReference type="Gene3D" id="1.10.10.1100">
    <property type="entry name" value="BFD-like [2Fe-2S]-binding domain"/>
    <property type="match status" value="1"/>
</dbReference>
<sequence length="852" mass="91798">MTGPFRAAEGGDRIDRSRTLAFTFDGFELKAHPGDTLASALLANGVRVVAHGPYSRRPRGVFSAGAEEPNAFVQVESGPGEPMVRATRLEVYDGLVATPLAGRGRLLDRPDPSRYDKVYAHCDVLVVGGGSAGVQAAREVAATGARVLLVDDQPETAVPVHARAFPDLTVLTRTTVTGYYDHNFVVAVERRTDHLGELAPAHLARQRLWRIRAGRVVLATGALERPMLFPGNDLPGIMLAGSAAAYIRRYGVLPGRRAVIFAAHDDGLRAAVDLRAGGVEIVRVVDVREGERVTDTESDANGVLSAVIVDGERVPCDLLAVCGGWSPNLHLYGQAGGRTRWSDDHAGFVPFGESRGDVRVVGAALGVPGRAGEHVPEDDPGRVYVDLQRDATLAELRRALGAGLTSGEHVKRYTTIGTGADQGRTSGVVTARILGETGTTTQRPPVEPISMALLAGRERGDLLSPIRRTPMHSWHEEHGALFENVGDWKRPWYYPSAGESMEEAVLRECRAARGSVGVLDASTLGKIDVQGPDAAEFLDRIYTGRLSSLRVGRCRYGVMCGVDGMVFDDGVVARLGPDHFHLTTTTGNAGHVLDWLEEWLQTEWPELRVRCTSVTDQWAAIALVGPRSRDVLGPIAQNGFPFMAIREGDIAGVRARIFRISYSGELAYEINVPAWHGLTVWEAIIRAGEPYGITPYGTETMHVLRAEKGFIVAGQETDGTVTPGDVGLNWTLAPEGDWLGRRSLSRKDTARADRKRLVGLRPDDPSVVLVEGAQIVAEPPPEKPDEPVPMLGHVTSSYRGTVGSFALALVSGGMEREGQRLYAVDSGHAVPVLVTDPVAYDKEGRRRDGDPA</sequence>
<dbReference type="Proteomes" id="UP000669179">
    <property type="component" value="Unassembled WGS sequence"/>
</dbReference>
<dbReference type="Pfam" id="PF17806">
    <property type="entry name" value="SO_alpha_A3"/>
    <property type="match status" value="1"/>
</dbReference>
<organism evidence="7 8">
    <name type="scientific">Actinomadura barringtoniae</name>
    <dbReference type="NCBI Taxonomy" id="1427535"/>
    <lineage>
        <taxon>Bacteria</taxon>
        <taxon>Bacillati</taxon>
        <taxon>Actinomycetota</taxon>
        <taxon>Actinomycetes</taxon>
        <taxon>Streptosporangiales</taxon>
        <taxon>Thermomonosporaceae</taxon>
        <taxon>Actinomadura</taxon>
    </lineage>
</organism>
<evidence type="ECO:0000256" key="1">
    <source>
        <dbReference type="ARBA" id="ARBA00008609"/>
    </source>
</evidence>
<evidence type="ECO:0000259" key="5">
    <source>
        <dbReference type="Pfam" id="PF08669"/>
    </source>
</evidence>
<dbReference type="Pfam" id="PF08669">
    <property type="entry name" value="GCV_T_C"/>
    <property type="match status" value="1"/>
</dbReference>
<dbReference type="InterPro" id="IPR029043">
    <property type="entry name" value="GcvT/YgfZ_C"/>
</dbReference>